<feature type="compositionally biased region" description="Gly residues" evidence="1">
    <location>
        <begin position="14"/>
        <end position="24"/>
    </location>
</feature>
<dbReference type="AlphaFoldDB" id="A0A9N7TIU2"/>
<sequence>MQGQGSAGSVQLLLGGGGGGGGGGGEEEDLQQRYRSPSGLLLGSVDGGSVKDVSLSSLPPLSSSSLGSPRRSQVRSDMSFQRVLGLPGIPWEPPTEGLQDASCPHVYTTSCQRHIGRGAADSRPAAGSCPPGAVECGFIYLLFNLASELKTHCPPVCRRSPPTGNQTPNPSDRLFMPRPLKPPRCCAADGGLQSRREPMSSSETVELDLMTTILKIKREAACEDLFIDQQLK</sequence>
<organism evidence="2 3">
    <name type="scientific">Pleuronectes platessa</name>
    <name type="common">European plaice</name>
    <dbReference type="NCBI Taxonomy" id="8262"/>
    <lineage>
        <taxon>Eukaryota</taxon>
        <taxon>Metazoa</taxon>
        <taxon>Chordata</taxon>
        <taxon>Craniata</taxon>
        <taxon>Vertebrata</taxon>
        <taxon>Euteleostomi</taxon>
        <taxon>Actinopterygii</taxon>
        <taxon>Neopterygii</taxon>
        <taxon>Teleostei</taxon>
        <taxon>Neoteleostei</taxon>
        <taxon>Acanthomorphata</taxon>
        <taxon>Carangaria</taxon>
        <taxon>Pleuronectiformes</taxon>
        <taxon>Pleuronectoidei</taxon>
        <taxon>Pleuronectidae</taxon>
        <taxon>Pleuronectes</taxon>
    </lineage>
</organism>
<evidence type="ECO:0000313" key="3">
    <source>
        <dbReference type="Proteomes" id="UP001153269"/>
    </source>
</evidence>
<feature type="compositionally biased region" description="Low complexity" evidence="1">
    <location>
        <begin position="1"/>
        <end position="13"/>
    </location>
</feature>
<protein>
    <submittedName>
        <fullName evidence="2">Uncharacterized protein</fullName>
    </submittedName>
</protein>
<gene>
    <name evidence="2" type="ORF">PLEPLA_LOCUS1006</name>
</gene>
<dbReference type="EMBL" id="CADEAL010000049">
    <property type="protein sequence ID" value="CAB1413306.1"/>
    <property type="molecule type" value="Genomic_DNA"/>
</dbReference>
<feature type="compositionally biased region" description="Low complexity" evidence="1">
    <location>
        <begin position="36"/>
        <end position="71"/>
    </location>
</feature>
<proteinExistence type="predicted"/>
<reference evidence="2" key="1">
    <citation type="submission" date="2020-03" db="EMBL/GenBank/DDBJ databases">
        <authorList>
            <person name="Weist P."/>
        </authorList>
    </citation>
    <scope>NUCLEOTIDE SEQUENCE</scope>
</reference>
<comment type="caution">
    <text evidence="2">The sequence shown here is derived from an EMBL/GenBank/DDBJ whole genome shotgun (WGS) entry which is preliminary data.</text>
</comment>
<accession>A0A9N7TIU2</accession>
<feature type="region of interest" description="Disordered" evidence="1">
    <location>
        <begin position="1"/>
        <end position="77"/>
    </location>
</feature>
<dbReference type="Proteomes" id="UP001153269">
    <property type="component" value="Unassembled WGS sequence"/>
</dbReference>
<name>A0A9N7TIU2_PLEPL</name>
<evidence type="ECO:0000256" key="1">
    <source>
        <dbReference type="SAM" id="MobiDB-lite"/>
    </source>
</evidence>
<evidence type="ECO:0000313" key="2">
    <source>
        <dbReference type="EMBL" id="CAB1413306.1"/>
    </source>
</evidence>
<keyword evidence="3" id="KW-1185">Reference proteome</keyword>